<sequence length="544" mass="60824">MELVMAETKKLIKTASHKHGSDETRHFSHFKPLSVYSRKVYCNAISSYSVNSSCSPESPLWNLKVELINSRESVGRKRRLDDSCLDETYDRSSKKPCLANRSSPHSTSVPTIDSFNAYRQVKLVSSQSSSVGLDEVKRIEKTLSGQKSLGLDWTYGSDMTASQSSTSLTNICSSSPVLVHNEDADVIAFDYDVDEIMCLSPIDHADAVADGLEDCIQSCPSEEGHKSWYYSKQRQGKLENSTDRDTQCASDEGYVTKSYCTSGPAESNLLQITVPNSSNTSPLASTPIMSTPLEKSRELVKCWKNDFDKKSQSSPTINCKLVKASSAISLNLDAGKTKALPTIPFMNIKSEAGNMVHKGTAVGKSSDNRQIAIQVKEDKEVLSVGQQQAGSENKLPLEVQVKSKVSLLDKQQPGAVKDAYQQPEKKVSEGQRNVFKDVPRPVLYSEDDWEKEKKVYVDSVRRHMADKVEHGVMTELLCLMKDVANQGRGGIGRRWQHPSDLTRRNYRLCNGSRLLSLNEWQNLNYRYHRRFAQVPPVFKRSQML</sequence>
<dbReference type="AlphaFoldDB" id="A0A8T0BVF5"/>
<dbReference type="PANTHER" id="PTHR14455:SF0">
    <property type="entry name" value="S100P-BINDING PROTEIN"/>
    <property type="match status" value="1"/>
</dbReference>
<reference evidence="4" key="1">
    <citation type="submission" date="2020-08" db="EMBL/GenBank/DDBJ databases">
        <title>Chromosome-level assembly of Southern catfish (Silurus meridionalis) provides insights into visual adaptation to the nocturnal and benthic lifestyles.</title>
        <authorList>
            <person name="Zhang Y."/>
            <person name="Wang D."/>
            <person name="Peng Z."/>
        </authorList>
    </citation>
    <scope>NUCLEOTIDE SEQUENCE</scope>
    <source>
        <strain evidence="4">SWU-2019-XX</strain>
        <tissue evidence="4">Muscle</tissue>
    </source>
</reference>
<gene>
    <name evidence="4" type="ORF">HF521_009737</name>
</gene>
<keyword evidence="3" id="KW-0539">Nucleus</keyword>
<accession>A0A8T0BVF5</accession>
<dbReference type="InterPro" id="IPR026097">
    <property type="entry name" value="S100PBP"/>
</dbReference>
<protein>
    <recommendedName>
        <fullName evidence="2">S100P-binding protein</fullName>
    </recommendedName>
</protein>
<dbReference type="GO" id="GO:0048306">
    <property type="term" value="F:calcium-dependent protein binding"/>
    <property type="evidence" value="ECO:0007669"/>
    <property type="project" value="InterPro"/>
</dbReference>
<comment type="subcellular location">
    <subcellularLocation>
        <location evidence="1">Nucleus</location>
    </subcellularLocation>
</comment>
<evidence type="ECO:0000256" key="3">
    <source>
        <dbReference type="ARBA" id="ARBA00023242"/>
    </source>
</evidence>
<keyword evidence="5" id="KW-1185">Reference proteome</keyword>
<organism evidence="4 5">
    <name type="scientific">Silurus meridionalis</name>
    <name type="common">Southern catfish</name>
    <name type="synonym">Silurus soldatovi meridionalis</name>
    <dbReference type="NCBI Taxonomy" id="175797"/>
    <lineage>
        <taxon>Eukaryota</taxon>
        <taxon>Metazoa</taxon>
        <taxon>Chordata</taxon>
        <taxon>Craniata</taxon>
        <taxon>Vertebrata</taxon>
        <taxon>Euteleostomi</taxon>
        <taxon>Actinopterygii</taxon>
        <taxon>Neopterygii</taxon>
        <taxon>Teleostei</taxon>
        <taxon>Ostariophysi</taxon>
        <taxon>Siluriformes</taxon>
        <taxon>Siluridae</taxon>
        <taxon>Silurus</taxon>
    </lineage>
</organism>
<dbReference type="GO" id="GO:0005634">
    <property type="term" value="C:nucleus"/>
    <property type="evidence" value="ECO:0007669"/>
    <property type="project" value="UniProtKB-SubCell"/>
</dbReference>
<dbReference type="PANTHER" id="PTHR14455">
    <property type="entry name" value="ASKOPOS"/>
    <property type="match status" value="1"/>
</dbReference>
<evidence type="ECO:0000313" key="4">
    <source>
        <dbReference type="EMBL" id="KAF7710865.1"/>
    </source>
</evidence>
<dbReference type="EMBL" id="JABFDY010000002">
    <property type="protein sequence ID" value="KAF7710865.1"/>
    <property type="molecule type" value="Genomic_DNA"/>
</dbReference>
<comment type="caution">
    <text evidence="4">The sequence shown here is derived from an EMBL/GenBank/DDBJ whole genome shotgun (WGS) entry which is preliminary data.</text>
</comment>
<dbReference type="OrthoDB" id="8945510at2759"/>
<name>A0A8T0BVF5_SILME</name>
<evidence type="ECO:0000313" key="5">
    <source>
        <dbReference type="Proteomes" id="UP000606274"/>
    </source>
</evidence>
<dbReference type="Proteomes" id="UP000606274">
    <property type="component" value="Unassembled WGS sequence"/>
</dbReference>
<evidence type="ECO:0000256" key="2">
    <source>
        <dbReference type="ARBA" id="ARBA00020595"/>
    </source>
</evidence>
<proteinExistence type="predicted"/>
<evidence type="ECO:0000256" key="1">
    <source>
        <dbReference type="ARBA" id="ARBA00004123"/>
    </source>
</evidence>
<dbReference type="Pfam" id="PF15427">
    <property type="entry name" value="S100PBPR"/>
    <property type="match status" value="1"/>
</dbReference>